<feature type="region of interest" description="Disordered" evidence="2">
    <location>
        <begin position="58"/>
        <end position="115"/>
    </location>
</feature>
<dbReference type="AlphaFoldDB" id="A0A2C5XFR9"/>
<dbReference type="InterPro" id="IPR018392">
    <property type="entry name" value="LysM"/>
</dbReference>
<dbReference type="Pfam" id="PF01476">
    <property type="entry name" value="LysM"/>
    <property type="match status" value="1"/>
</dbReference>
<dbReference type="Proteomes" id="UP000224854">
    <property type="component" value="Unassembled WGS sequence"/>
</dbReference>
<evidence type="ECO:0000256" key="1">
    <source>
        <dbReference type="ARBA" id="ARBA00044955"/>
    </source>
</evidence>
<gene>
    <name evidence="4" type="ORF">CDD82_6919</name>
</gene>
<feature type="compositionally biased region" description="Basic and acidic residues" evidence="2">
    <location>
        <begin position="103"/>
        <end position="115"/>
    </location>
</feature>
<evidence type="ECO:0000313" key="4">
    <source>
        <dbReference type="EMBL" id="PHH70789.1"/>
    </source>
</evidence>
<comment type="similarity">
    <text evidence="1">Belongs to the secreted LysM effector family.</text>
</comment>
<name>A0A2C5XFR9_9HYPO</name>
<evidence type="ECO:0000313" key="5">
    <source>
        <dbReference type="Proteomes" id="UP000224854"/>
    </source>
</evidence>
<dbReference type="CDD" id="cd00118">
    <property type="entry name" value="LysM"/>
    <property type="match status" value="1"/>
</dbReference>
<evidence type="ECO:0000259" key="3">
    <source>
        <dbReference type="Pfam" id="PF01476"/>
    </source>
</evidence>
<comment type="caution">
    <text evidence="4">The sequence shown here is derived from an EMBL/GenBank/DDBJ whole genome shotgun (WGS) entry which is preliminary data.</text>
</comment>
<sequence>MDSCCTCATIQSPAVTSPHSQHRIVECCDRIICAKCLQSNPRFSRYCPFCQISSHPSPLPQRLRDPPPYTPLPRTRLANSQPCPPPPYTPSAAPGPSTQASHAKSEKPNDTLHFLDHNHDSISSLSLRYGVPQSALRSANNITSDHLLLGRKTILIPAQYYMAGISLSPLPINGEHEELRKAKIRRFMTSCKESDYDVALLYLEQSDYDVAAATASYLDDEAWEKSHPKQPRAKPRSFTATVLRSRR</sequence>
<dbReference type="PANTHER" id="PTHR20932">
    <property type="entry name" value="LYSM AND PUTATIVE PEPTIDOGLYCAN-BINDING DOMAIN-CONTAINING PROTEIN"/>
    <property type="match status" value="1"/>
</dbReference>
<protein>
    <recommendedName>
        <fullName evidence="3">LysM domain-containing protein</fullName>
    </recommendedName>
</protein>
<dbReference type="PANTHER" id="PTHR20932:SF31">
    <property type="entry name" value="RING-TYPE DOMAIN-CONTAINING PROTEIN"/>
    <property type="match status" value="1"/>
</dbReference>
<keyword evidence="5" id="KW-1185">Reference proteome</keyword>
<feature type="domain" description="LysM" evidence="3">
    <location>
        <begin position="120"/>
        <end position="152"/>
    </location>
</feature>
<organism evidence="4 5">
    <name type="scientific">Ophiocordyceps australis</name>
    <dbReference type="NCBI Taxonomy" id="1399860"/>
    <lineage>
        <taxon>Eukaryota</taxon>
        <taxon>Fungi</taxon>
        <taxon>Dikarya</taxon>
        <taxon>Ascomycota</taxon>
        <taxon>Pezizomycotina</taxon>
        <taxon>Sordariomycetes</taxon>
        <taxon>Hypocreomycetidae</taxon>
        <taxon>Hypocreales</taxon>
        <taxon>Ophiocordycipitaceae</taxon>
        <taxon>Ophiocordyceps</taxon>
    </lineage>
</organism>
<dbReference type="InterPro" id="IPR036779">
    <property type="entry name" value="LysM_dom_sf"/>
</dbReference>
<dbReference type="Gene3D" id="3.10.350.10">
    <property type="entry name" value="LysM domain"/>
    <property type="match status" value="1"/>
</dbReference>
<feature type="region of interest" description="Disordered" evidence="2">
    <location>
        <begin position="223"/>
        <end position="247"/>
    </location>
</feature>
<proteinExistence type="inferred from homology"/>
<accession>A0A2C5XFR9</accession>
<dbReference type="OrthoDB" id="2107166at2759"/>
<dbReference type="EMBL" id="NJEU01000756">
    <property type="protein sequence ID" value="PHH70789.1"/>
    <property type="molecule type" value="Genomic_DNA"/>
</dbReference>
<reference evidence="4 5" key="1">
    <citation type="submission" date="2017-06" db="EMBL/GenBank/DDBJ databases">
        <title>Ant-infecting Ophiocordyceps genomes reveal a high diversity of potential behavioral manipulation genes and a possible major role for enterotoxins.</title>
        <authorList>
            <person name="De Bekker C."/>
            <person name="Evans H.C."/>
            <person name="Brachmann A."/>
            <person name="Hughes D.P."/>
        </authorList>
    </citation>
    <scope>NUCLEOTIDE SEQUENCE [LARGE SCALE GENOMIC DNA]</scope>
    <source>
        <strain evidence="4 5">1348a</strain>
    </source>
</reference>
<dbReference type="InterPro" id="IPR045030">
    <property type="entry name" value="LYSM1-4"/>
</dbReference>
<feature type="compositionally biased region" description="Polar residues" evidence="2">
    <location>
        <begin position="238"/>
        <end position="247"/>
    </location>
</feature>
<evidence type="ECO:0000256" key="2">
    <source>
        <dbReference type="SAM" id="MobiDB-lite"/>
    </source>
</evidence>